<dbReference type="GO" id="GO:0004518">
    <property type="term" value="F:nuclease activity"/>
    <property type="evidence" value="ECO:0007669"/>
    <property type="project" value="UniProtKB-KW"/>
</dbReference>
<keyword evidence="3" id="KW-0378">Hydrolase</keyword>
<evidence type="ECO:0000256" key="1">
    <source>
        <dbReference type="ARBA" id="ARBA00022722"/>
    </source>
</evidence>
<evidence type="ECO:0000313" key="9">
    <source>
        <dbReference type="Proteomes" id="UP000316541"/>
    </source>
</evidence>
<organism evidence="8 9">
    <name type="scientific">Microbispora hainanensis</name>
    <dbReference type="NCBI Taxonomy" id="568844"/>
    <lineage>
        <taxon>Bacteria</taxon>
        <taxon>Bacillati</taxon>
        <taxon>Actinomycetota</taxon>
        <taxon>Actinomycetes</taxon>
        <taxon>Streptosporangiales</taxon>
        <taxon>Streptosporangiaceae</taxon>
        <taxon>Microbispora</taxon>
    </lineage>
</organism>
<feature type="region of interest" description="Disordered" evidence="6">
    <location>
        <begin position="252"/>
        <end position="274"/>
    </location>
</feature>
<keyword evidence="2" id="KW-0479">Metal-binding</keyword>
<accession>A0A544YCK4</accession>
<keyword evidence="5" id="KW-0175">Coiled coil</keyword>
<evidence type="ECO:0000313" key="8">
    <source>
        <dbReference type="EMBL" id="TQS14493.1"/>
    </source>
</evidence>
<feature type="domain" description="PIN" evidence="7">
    <location>
        <begin position="184"/>
        <end position="337"/>
    </location>
</feature>
<feature type="compositionally biased region" description="Basic and acidic residues" evidence="6">
    <location>
        <begin position="252"/>
        <end position="265"/>
    </location>
</feature>
<keyword evidence="1" id="KW-0540">Nuclease</keyword>
<dbReference type="Pfam" id="PF13638">
    <property type="entry name" value="PIN_4"/>
    <property type="match status" value="1"/>
</dbReference>
<keyword evidence="4" id="KW-0460">Magnesium</keyword>
<dbReference type="InterPro" id="IPR029060">
    <property type="entry name" value="PIN-like_dom_sf"/>
</dbReference>
<dbReference type="AlphaFoldDB" id="A0A544YCK4"/>
<dbReference type="EMBL" id="VIRM01000059">
    <property type="protein sequence ID" value="TQS14493.1"/>
    <property type="molecule type" value="Genomic_DNA"/>
</dbReference>
<evidence type="ECO:0000259" key="7">
    <source>
        <dbReference type="Pfam" id="PF13638"/>
    </source>
</evidence>
<feature type="coiled-coil region" evidence="5">
    <location>
        <begin position="153"/>
        <end position="180"/>
    </location>
</feature>
<evidence type="ECO:0000256" key="4">
    <source>
        <dbReference type="ARBA" id="ARBA00022842"/>
    </source>
</evidence>
<sequence length="371" mass="41565">METKKWASPVSSWPAWCAGHPFDIDRTKIDMLACSARVAAGARPVPLKSTDRPSTFWDDSGMLITPRPGVDRDTLVEALTSVLTGAINARGAGGDVILQHDTYLRWVDDAVYTLRGRISSADLDRLILTRRYWMLQPLTTAHLVQGTMQRVINAELSERVSDLEAAVKALKHQIARWSRDGVFVVPDTSMFIQHPDKIADMDLRRHLGIRQEPVHLLLPIIVIDELDSLKKSKSEHERWRARHTLQVLDDRLRNPSEPGELRPEDYTPLNNGGIPRGQVTVEIVFDSPGHTRLPIPDDEIVDAALRIEPLAGRRVMLITYDTSQSMRARAAGLSVVKIAQDPGPEPDPEQRPGRKNGQPKAERRLSTRQDA</sequence>
<proteinExistence type="predicted"/>
<reference evidence="8 9" key="1">
    <citation type="submission" date="2019-07" db="EMBL/GenBank/DDBJ databases">
        <title>Microbispora hainanensis DSM 45428.</title>
        <authorList>
            <person name="Thawai C."/>
        </authorList>
    </citation>
    <scope>NUCLEOTIDE SEQUENCE [LARGE SCALE GENOMIC DNA]</scope>
    <source>
        <strain evidence="8 9">DSM 45428</strain>
    </source>
</reference>
<protein>
    <recommendedName>
        <fullName evidence="7">PIN domain-containing protein</fullName>
    </recommendedName>
</protein>
<evidence type="ECO:0000256" key="5">
    <source>
        <dbReference type="SAM" id="Coils"/>
    </source>
</evidence>
<comment type="caution">
    <text evidence="8">The sequence shown here is derived from an EMBL/GenBank/DDBJ whole genome shotgun (WGS) entry which is preliminary data.</text>
</comment>
<gene>
    <name evidence="8" type="ORF">FLX08_33715</name>
</gene>
<dbReference type="GO" id="GO:0046872">
    <property type="term" value="F:metal ion binding"/>
    <property type="evidence" value="ECO:0007669"/>
    <property type="project" value="UniProtKB-KW"/>
</dbReference>
<feature type="compositionally biased region" description="Basic and acidic residues" evidence="6">
    <location>
        <begin position="360"/>
        <end position="371"/>
    </location>
</feature>
<dbReference type="Gene3D" id="3.40.50.1010">
    <property type="entry name" value="5'-nuclease"/>
    <property type="match status" value="1"/>
</dbReference>
<name>A0A544YCK4_9ACTN</name>
<evidence type="ECO:0000256" key="6">
    <source>
        <dbReference type="SAM" id="MobiDB-lite"/>
    </source>
</evidence>
<evidence type="ECO:0000256" key="2">
    <source>
        <dbReference type="ARBA" id="ARBA00022723"/>
    </source>
</evidence>
<dbReference type="SUPFAM" id="SSF88723">
    <property type="entry name" value="PIN domain-like"/>
    <property type="match status" value="1"/>
</dbReference>
<dbReference type="GO" id="GO:0016787">
    <property type="term" value="F:hydrolase activity"/>
    <property type="evidence" value="ECO:0007669"/>
    <property type="project" value="UniProtKB-KW"/>
</dbReference>
<evidence type="ECO:0000256" key="3">
    <source>
        <dbReference type="ARBA" id="ARBA00022801"/>
    </source>
</evidence>
<feature type="region of interest" description="Disordered" evidence="6">
    <location>
        <begin position="339"/>
        <end position="371"/>
    </location>
</feature>
<dbReference type="RefSeq" id="WP_142624310.1">
    <property type="nucleotide sequence ID" value="NZ_VIRM01000059.1"/>
</dbReference>
<dbReference type="Proteomes" id="UP000316541">
    <property type="component" value="Unassembled WGS sequence"/>
</dbReference>
<dbReference type="InterPro" id="IPR002716">
    <property type="entry name" value="PIN_dom"/>
</dbReference>